<dbReference type="Gene3D" id="2.60.40.1120">
    <property type="entry name" value="Carboxypeptidase-like, regulatory domain"/>
    <property type="match status" value="1"/>
</dbReference>
<gene>
    <name evidence="2" type="ORF">H9977_10320</name>
</gene>
<feature type="signal peptide" evidence="1">
    <location>
        <begin position="1"/>
        <end position="21"/>
    </location>
</feature>
<evidence type="ECO:0000313" key="3">
    <source>
        <dbReference type="Proteomes" id="UP000886740"/>
    </source>
</evidence>
<evidence type="ECO:0000313" key="2">
    <source>
        <dbReference type="EMBL" id="HIX75409.1"/>
    </source>
</evidence>
<sequence length="404" mass="42382">MKWGMLGAFSVSMLLGGTACGSDDPDYSDVTPPVVASVASTIGGIVSDKSGDVIAGATVTMTDSNAGTKTVQTDADGIYLFEEVQPGAYSLTVEAEGKQTAEGNVTVEDAEVMQRYIWNVALAADLVEHIAVSATETTSASVTTETLNGNEVAAVNITTVVPANAVSDVAQGEEVVIDMRPVYSIAGAERSAALGTKASAETLLTGSELKCNVEGATLNEPMELRMDVGDQLVSGAEVRRYKDGQWSAAKWTKDGDEIVVEADEFATYGVFVNIDYTLQEKNDPISFTQSIWDNLYGAQDVNVTSVPYSFKAGTEVTTSASDKLTGLLVEKLAQLYAAANTTVDREYPVNVTLPVGTKLEISATQKVITATISTLGSSATITNYSDVSINVTTSNRQHTGGGSL</sequence>
<evidence type="ECO:0000256" key="1">
    <source>
        <dbReference type="SAM" id="SignalP"/>
    </source>
</evidence>
<dbReference type="GO" id="GO:0004180">
    <property type="term" value="F:carboxypeptidase activity"/>
    <property type="evidence" value="ECO:0007669"/>
    <property type="project" value="UniProtKB-KW"/>
</dbReference>
<dbReference type="SUPFAM" id="SSF49464">
    <property type="entry name" value="Carboxypeptidase regulatory domain-like"/>
    <property type="match status" value="1"/>
</dbReference>
<keyword evidence="2" id="KW-0121">Carboxypeptidase</keyword>
<dbReference type="EMBL" id="DXEL01000070">
    <property type="protein sequence ID" value="HIX75409.1"/>
    <property type="molecule type" value="Genomic_DNA"/>
</dbReference>
<proteinExistence type="predicted"/>
<keyword evidence="2" id="KW-0645">Protease</keyword>
<comment type="caution">
    <text evidence="2">The sequence shown here is derived from an EMBL/GenBank/DDBJ whole genome shotgun (WGS) entry which is preliminary data.</text>
</comment>
<accession>A0A9D1X9Y5</accession>
<name>A0A9D1X9Y5_9BACT</name>
<dbReference type="Pfam" id="PF13620">
    <property type="entry name" value="CarboxypepD_reg"/>
    <property type="match status" value="1"/>
</dbReference>
<dbReference type="Proteomes" id="UP000886740">
    <property type="component" value="Unassembled WGS sequence"/>
</dbReference>
<feature type="chain" id="PRO_5039194802" evidence="1">
    <location>
        <begin position="22"/>
        <end position="404"/>
    </location>
</feature>
<organism evidence="2 3">
    <name type="scientific">Candidatus Parabacteroides intestinipullorum</name>
    <dbReference type="NCBI Taxonomy" id="2838723"/>
    <lineage>
        <taxon>Bacteria</taxon>
        <taxon>Pseudomonadati</taxon>
        <taxon>Bacteroidota</taxon>
        <taxon>Bacteroidia</taxon>
        <taxon>Bacteroidales</taxon>
        <taxon>Tannerellaceae</taxon>
        <taxon>Parabacteroides</taxon>
    </lineage>
</organism>
<dbReference type="PROSITE" id="PS51257">
    <property type="entry name" value="PROKAR_LIPOPROTEIN"/>
    <property type="match status" value="1"/>
</dbReference>
<dbReference type="InterPro" id="IPR008969">
    <property type="entry name" value="CarboxyPept-like_regulatory"/>
</dbReference>
<dbReference type="AlphaFoldDB" id="A0A9D1X9Y5"/>
<protein>
    <submittedName>
        <fullName evidence="2">Carboxypeptidase-like regulatory domain-containing protein</fullName>
    </submittedName>
</protein>
<reference evidence="2" key="2">
    <citation type="submission" date="2021-04" db="EMBL/GenBank/DDBJ databases">
        <authorList>
            <person name="Gilroy R."/>
        </authorList>
    </citation>
    <scope>NUCLEOTIDE SEQUENCE</scope>
    <source>
        <strain evidence="2">ChiGjej6B6-14162</strain>
    </source>
</reference>
<keyword evidence="2" id="KW-0378">Hydrolase</keyword>
<keyword evidence="1" id="KW-0732">Signal</keyword>
<reference evidence="2" key="1">
    <citation type="journal article" date="2021" name="PeerJ">
        <title>Extensive microbial diversity within the chicken gut microbiome revealed by metagenomics and culture.</title>
        <authorList>
            <person name="Gilroy R."/>
            <person name="Ravi A."/>
            <person name="Getino M."/>
            <person name="Pursley I."/>
            <person name="Horton D.L."/>
            <person name="Alikhan N.F."/>
            <person name="Baker D."/>
            <person name="Gharbi K."/>
            <person name="Hall N."/>
            <person name="Watson M."/>
            <person name="Adriaenssens E.M."/>
            <person name="Foster-Nyarko E."/>
            <person name="Jarju S."/>
            <person name="Secka A."/>
            <person name="Antonio M."/>
            <person name="Oren A."/>
            <person name="Chaudhuri R.R."/>
            <person name="La Ragione R."/>
            <person name="Hildebrand F."/>
            <person name="Pallen M.J."/>
        </authorList>
    </citation>
    <scope>NUCLEOTIDE SEQUENCE</scope>
    <source>
        <strain evidence="2">ChiGjej6B6-14162</strain>
    </source>
</reference>